<dbReference type="GO" id="GO:0043138">
    <property type="term" value="F:3'-5' DNA helicase activity"/>
    <property type="evidence" value="ECO:0007669"/>
    <property type="project" value="UniProtKB-EC"/>
</dbReference>
<comment type="caution">
    <text evidence="6">The sequence shown here is derived from an EMBL/GenBank/DDBJ whole genome shotgun (WGS) entry which is preliminary data.</text>
</comment>
<dbReference type="GO" id="GO:0043139">
    <property type="term" value="F:5'-3' DNA helicase activity"/>
    <property type="evidence" value="ECO:0007669"/>
    <property type="project" value="UniProtKB-EC"/>
</dbReference>
<evidence type="ECO:0000313" key="7">
    <source>
        <dbReference type="Proteomes" id="UP000249782"/>
    </source>
</evidence>
<dbReference type="Proteomes" id="UP000249782">
    <property type="component" value="Unassembled WGS sequence"/>
</dbReference>
<keyword evidence="6" id="KW-0067">ATP-binding</keyword>
<keyword evidence="7" id="KW-1185">Reference proteome</keyword>
<comment type="catalytic activity">
    <reaction evidence="3">
        <text>ATP + H2O = ADP + phosphate + H(+)</text>
        <dbReference type="Rhea" id="RHEA:13065"/>
        <dbReference type="ChEBI" id="CHEBI:15377"/>
        <dbReference type="ChEBI" id="CHEBI:15378"/>
        <dbReference type="ChEBI" id="CHEBI:30616"/>
        <dbReference type="ChEBI" id="CHEBI:43474"/>
        <dbReference type="ChEBI" id="CHEBI:456216"/>
        <dbReference type="EC" id="5.6.2.3"/>
    </reaction>
</comment>
<comment type="catalytic activity">
    <reaction evidence="2">
        <text>Couples ATP hydrolysis with the unwinding of duplex DNA by translocating in the 3'-5' direction.</text>
        <dbReference type="EC" id="5.6.2.4"/>
    </reaction>
</comment>
<feature type="domain" description="Helicase HerA central" evidence="5">
    <location>
        <begin position="133"/>
        <end position="363"/>
    </location>
</feature>
<gene>
    <name evidence="6" type="ORF">DPC56_06040</name>
</gene>
<dbReference type="AlphaFoldDB" id="A0A328PG74"/>
<dbReference type="EMBL" id="QLOE01000007">
    <property type="protein sequence ID" value="RAO78815.1"/>
    <property type="molecule type" value="Genomic_DNA"/>
</dbReference>
<comment type="similarity">
    <text evidence="1">Belongs to the HerA family.</text>
</comment>
<accession>A0A328PG74</accession>
<reference evidence="6 7" key="1">
    <citation type="submission" date="2018-06" db="EMBL/GenBank/DDBJ databases">
        <title>Draft genome sequence of hyperthermophilic methanogen Methanothermobacter tenebrarum sp. MCM-B 1447.</title>
        <authorList>
            <person name="Pore S.D."/>
            <person name="Dagar S."/>
            <person name="Dhakephalkar P.K."/>
        </authorList>
    </citation>
    <scope>NUCLEOTIDE SEQUENCE [LARGE SCALE GENOMIC DNA]</scope>
    <source>
        <strain evidence="6 7">MCM B 1447</strain>
    </source>
</reference>
<comment type="catalytic activity">
    <reaction evidence="4">
        <text>ATP + H2O = ADP + phosphate + H(+)</text>
        <dbReference type="Rhea" id="RHEA:13065"/>
        <dbReference type="ChEBI" id="CHEBI:15377"/>
        <dbReference type="ChEBI" id="CHEBI:15378"/>
        <dbReference type="ChEBI" id="CHEBI:30616"/>
        <dbReference type="ChEBI" id="CHEBI:43474"/>
        <dbReference type="ChEBI" id="CHEBI:456216"/>
        <dbReference type="EC" id="5.6.2.4"/>
    </reaction>
</comment>
<dbReference type="OrthoDB" id="107033at2157"/>
<dbReference type="PANTHER" id="PTHR42957:SF1">
    <property type="entry name" value="HELICASE MJ1565-RELATED"/>
    <property type="match status" value="1"/>
</dbReference>
<evidence type="ECO:0000256" key="4">
    <source>
        <dbReference type="ARBA" id="ARBA00048988"/>
    </source>
</evidence>
<keyword evidence="6" id="KW-0547">Nucleotide-binding</keyword>
<proteinExistence type="inferred from homology"/>
<evidence type="ECO:0000313" key="6">
    <source>
        <dbReference type="EMBL" id="RAO78815.1"/>
    </source>
</evidence>
<evidence type="ECO:0000259" key="5">
    <source>
        <dbReference type="Pfam" id="PF01935"/>
    </source>
</evidence>
<dbReference type="InterPro" id="IPR027417">
    <property type="entry name" value="P-loop_NTPase"/>
</dbReference>
<dbReference type="PANTHER" id="PTHR42957">
    <property type="entry name" value="HELICASE MJ1565-RELATED"/>
    <property type="match status" value="1"/>
</dbReference>
<sequence>MSAIGQIIGGETSKIFIRERSGSRIELGDLLVAEEDDGNYSILQVKDLVYHSQVPQVMRELASGIQLENRGSQVEFLDEELRNYIIAEAKTILQIRNGKPQLPKRLPKFFTHVRRIEDDDLKFLKKEIEDPLYLGNVRSGSKELKTKIHVNAREAIPHHILIPATTGRGKSNLVKVMLWELMDIENIGMLVLDPHDEYYGRNEKGLKDHPNQEKLRYYTPEISKVEGEAISLNINLRSIRPEHFDGIVEFTSAQKDAIKLYHNKFEENWIQNIIRGEKVENQEGTKEKVSPSTLSVLQRKFDNILGIYEEEGRLESRGGVFTTDAGDSTIKDIIKSLEDGEIVIIDTSRLMGEAELLVGSIIVGALFNKYQKYKAEGKLEEKPIIGIVIEEAPRVLGKEVIERQGHNIYSTIAREGRKFNIGLVAITQLVTLIPRTILANMNTKIILGNEMSQERSEIIASASQDLSDDNRAIASLDRGEAIVTSIFTKFAVPIKIPLFEEHVKDKISETKEKPPLLSPEDL</sequence>
<evidence type="ECO:0000256" key="2">
    <source>
        <dbReference type="ARBA" id="ARBA00034617"/>
    </source>
</evidence>
<name>A0A328PG74_9EURY</name>
<dbReference type="SUPFAM" id="SSF52540">
    <property type="entry name" value="P-loop containing nucleoside triphosphate hydrolases"/>
    <property type="match status" value="1"/>
</dbReference>
<dbReference type="InterPro" id="IPR008571">
    <property type="entry name" value="HerA-like"/>
</dbReference>
<dbReference type="Pfam" id="PF01935">
    <property type="entry name" value="DUF87"/>
    <property type="match status" value="1"/>
</dbReference>
<organism evidence="6 7">
    <name type="scientific">Methanothermobacter tenebrarum</name>
    <dbReference type="NCBI Taxonomy" id="680118"/>
    <lineage>
        <taxon>Archaea</taxon>
        <taxon>Methanobacteriati</taxon>
        <taxon>Methanobacteriota</taxon>
        <taxon>Methanomada group</taxon>
        <taxon>Methanobacteria</taxon>
        <taxon>Methanobacteriales</taxon>
        <taxon>Methanobacteriaceae</taxon>
        <taxon>Methanothermobacter</taxon>
    </lineage>
</organism>
<evidence type="ECO:0000256" key="3">
    <source>
        <dbReference type="ARBA" id="ARBA00048954"/>
    </source>
</evidence>
<dbReference type="InterPro" id="IPR002789">
    <property type="entry name" value="HerA_central"/>
</dbReference>
<dbReference type="Gene3D" id="3.40.50.300">
    <property type="entry name" value="P-loop containing nucleotide triphosphate hydrolases"/>
    <property type="match status" value="2"/>
</dbReference>
<dbReference type="GO" id="GO:0005524">
    <property type="term" value="F:ATP binding"/>
    <property type="evidence" value="ECO:0007669"/>
    <property type="project" value="UniProtKB-KW"/>
</dbReference>
<evidence type="ECO:0000256" key="1">
    <source>
        <dbReference type="ARBA" id="ARBA00007816"/>
    </source>
</evidence>
<protein>
    <submittedName>
        <fullName evidence="6">ATP-binding protein</fullName>
    </submittedName>
</protein>